<evidence type="ECO:0000259" key="2">
    <source>
        <dbReference type="Pfam" id="PF00149"/>
    </source>
</evidence>
<dbReference type="Pfam" id="PF00149">
    <property type="entry name" value="Metallophos"/>
    <property type="match status" value="1"/>
</dbReference>
<keyword evidence="1" id="KW-0472">Membrane</keyword>
<dbReference type="SUPFAM" id="SSF56300">
    <property type="entry name" value="Metallo-dependent phosphatases"/>
    <property type="match status" value="1"/>
</dbReference>
<sequence>MFVVFGIIALLVYGLLVLYIGRSCWGWLKEGTPTWFKYIYIGVVVLLAVSFLLGRVGEGLVLFQILGAYWMAVFCVLLLVLPVVHVSLWLLRLTKLPRSAAKKGAGALVLIILLATLGYGSFNAYSPVVREYRVDIPKASPAAQELNIVMAADMHFGALSGKQHAIRLVERINALKPDIVLFPGDIVDDDLRPYEQKGIDKILSGISARYGVYATLGNHDRYSGQMEHLIDVLEQGNMKILYDEAVIIDDSFTLIGRKDRIDRERAPLSELTQGLDASKPLILLDHQPYDLDIAQQEGIDLMLSGHTHRGQIAPAHLITSMLFENDWGYLQKGSLQSIVTSGFGFWGPPIRIGSRSEIVQIHVSFTE</sequence>
<dbReference type="GO" id="GO:0016787">
    <property type="term" value="F:hydrolase activity"/>
    <property type="evidence" value="ECO:0007669"/>
    <property type="project" value="InterPro"/>
</dbReference>
<accession>A0A7X2Z580</accession>
<dbReference type="InterPro" id="IPR004843">
    <property type="entry name" value="Calcineurin-like_PHP"/>
</dbReference>
<dbReference type="Gene3D" id="3.60.21.10">
    <property type="match status" value="1"/>
</dbReference>
<evidence type="ECO:0000313" key="4">
    <source>
        <dbReference type="Proteomes" id="UP000447876"/>
    </source>
</evidence>
<feature type="transmembrane region" description="Helical" evidence="1">
    <location>
        <begin position="35"/>
        <end position="56"/>
    </location>
</feature>
<dbReference type="InterPro" id="IPR029052">
    <property type="entry name" value="Metallo-depent_PP-like"/>
</dbReference>
<keyword evidence="1" id="KW-0812">Transmembrane</keyword>
<dbReference type="PANTHER" id="PTHR31302:SF0">
    <property type="entry name" value="TRANSMEMBRANE PROTEIN WITH METALLOPHOSPHOESTERASE DOMAIN"/>
    <property type="match status" value="1"/>
</dbReference>
<feature type="transmembrane region" description="Helical" evidence="1">
    <location>
        <begin position="6"/>
        <end position="28"/>
    </location>
</feature>
<dbReference type="RefSeq" id="WP_155613180.1">
    <property type="nucleotide sequence ID" value="NZ_WNZW01000016.1"/>
</dbReference>
<dbReference type="AlphaFoldDB" id="A0A7X2Z580"/>
<keyword evidence="1" id="KW-1133">Transmembrane helix</keyword>
<feature type="transmembrane region" description="Helical" evidence="1">
    <location>
        <begin position="68"/>
        <end position="91"/>
    </location>
</feature>
<dbReference type="InterPro" id="IPR051158">
    <property type="entry name" value="Metallophosphoesterase_sf"/>
</dbReference>
<evidence type="ECO:0000256" key="1">
    <source>
        <dbReference type="SAM" id="Phobius"/>
    </source>
</evidence>
<evidence type="ECO:0000313" key="3">
    <source>
        <dbReference type="EMBL" id="MUG47806.1"/>
    </source>
</evidence>
<organism evidence="3 4">
    <name type="scientific">Paenibacillus woosongensis</name>
    <dbReference type="NCBI Taxonomy" id="307580"/>
    <lineage>
        <taxon>Bacteria</taxon>
        <taxon>Bacillati</taxon>
        <taxon>Bacillota</taxon>
        <taxon>Bacilli</taxon>
        <taxon>Bacillales</taxon>
        <taxon>Paenibacillaceae</taxon>
        <taxon>Paenibacillus</taxon>
    </lineage>
</organism>
<dbReference type="EMBL" id="WNZW01000016">
    <property type="protein sequence ID" value="MUG47806.1"/>
    <property type="molecule type" value="Genomic_DNA"/>
</dbReference>
<dbReference type="PANTHER" id="PTHR31302">
    <property type="entry name" value="TRANSMEMBRANE PROTEIN WITH METALLOPHOSPHOESTERASE DOMAIN-RELATED"/>
    <property type="match status" value="1"/>
</dbReference>
<gene>
    <name evidence="3" type="ORF">GNP95_22945</name>
</gene>
<reference evidence="3 4" key="1">
    <citation type="submission" date="2019-11" db="EMBL/GenBank/DDBJ databases">
        <title>Draft genome sequences of five Paenibacillus species of dairy origin.</title>
        <authorList>
            <person name="Olajide A.M."/>
            <person name="Chen S."/>
            <person name="Lapointe G."/>
        </authorList>
    </citation>
    <scope>NUCLEOTIDE SEQUENCE [LARGE SCALE GENOMIC DNA]</scope>
    <source>
        <strain evidence="3 4">12CR55</strain>
    </source>
</reference>
<dbReference type="CDD" id="cd07385">
    <property type="entry name" value="MPP_YkuE_C"/>
    <property type="match status" value="1"/>
</dbReference>
<comment type="caution">
    <text evidence="3">The sequence shown here is derived from an EMBL/GenBank/DDBJ whole genome shotgun (WGS) entry which is preliminary data.</text>
</comment>
<protein>
    <submittedName>
        <fullName evidence="3">Metallophosphoesterase</fullName>
    </submittedName>
</protein>
<dbReference type="Proteomes" id="UP000447876">
    <property type="component" value="Unassembled WGS sequence"/>
</dbReference>
<proteinExistence type="predicted"/>
<name>A0A7X2Z580_9BACL</name>
<feature type="domain" description="Calcineurin-like phosphoesterase" evidence="2">
    <location>
        <begin position="147"/>
        <end position="309"/>
    </location>
</feature>
<dbReference type="OrthoDB" id="9780884at2"/>
<feature type="transmembrane region" description="Helical" evidence="1">
    <location>
        <begin position="103"/>
        <end position="122"/>
    </location>
</feature>